<name>A0A3B0SCA2_9ZZZZ</name>
<keyword evidence="8" id="KW-0238">DNA-binding</keyword>
<dbReference type="Gene3D" id="3.70.10.10">
    <property type="match status" value="1"/>
</dbReference>
<sequence>MRIRAERDDLADVLVRAARAVGTRSPLPILQGVLCDVVGGKLTVTGTDNEITVRTYLEVEVTDEGKTVIPAKLAAEAVRKLPPGAVTLASNEGEVEITGSGPRFKLREMAVDDYPKISDADISDAVTVDGGDLTRALSQVGVAASSDDARPTLTGVLFEANDDALRLVATDSYRLAVKDVPGVTTESSRLVPYRALRELGKTVGVGKMKVALGEREATFVTDHGRLTVRVIDATFPNYRQLLPEGHSNRLILEKAALLDAVGRAALVAEDHIPVRLAMHSGGVELSVIRQEVGEATELLEGEYSGEDMTIAFNTRYLTDGITAVDDERIVIETSDPLKPGLIHGADKVDFRYLLMPVRL</sequence>
<feature type="domain" description="DNA polymerase III beta sliding clamp C-terminal" evidence="11">
    <location>
        <begin position="239"/>
        <end position="358"/>
    </location>
</feature>
<dbReference type="GO" id="GO:0003887">
    <property type="term" value="F:DNA-directed DNA polymerase activity"/>
    <property type="evidence" value="ECO:0007669"/>
    <property type="project" value="UniProtKB-KW"/>
</dbReference>
<feature type="domain" description="DNA polymerase III beta sliding clamp central" evidence="10">
    <location>
        <begin position="129"/>
        <end position="237"/>
    </location>
</feature>
<accession>A0A3B0SCA2</accession>
<feature type="domain" description="DNA polymerase III beta sliding clamp N-terminal" evidence="9">
    <location>
        <begin position="1"/>
        <end position="117"/>
    </location>
</feature>
<dbReference type="InterPro" id="IPR022635">
    <property type="entry name" value="DNA_polIII_beta_C"/>
</dbReference>
<proteinExistence type="inferred from homology"/>
<dbReference type="InterPro" id="IPR001001">
    <property type="entry name" value="DNA_polIII_beta"/>
</dbReference>
<dbReference type="GO" id="GO:0003677">
    <property type="term" value="F:DNA binding"/>
    <property type="evidence" value="ECO:0007669"/>
    <property type="project" value="UniProtKB-KW"/>
</dbReference>
<dbReference type="GO" id="GO:0008408">
    <property type="term" value="F:3'-5' exonuclease activity"/>
    <property type="evidence" value="ECO:0007669"/>
    <property type="project" value="InterPro"/>
</dbReference>
<evidence type="ECO:0000256" key="5">
    <source>
        <dbReference type="ARBA" id="ARBA00022695"/>
    </source>
</evidence>
<dbReference type="CDD" id="cd00140">
    <property type="entry name" value="beta_clamp"/>
    <property type="match status" value="1"/>
</dbReference>
<comment type="subcellular location">
    <subcellularLocation>
        <location evidence="1">Cytoplasm</location>
    </subcellularLocation>
</comment>
<dbReference type="SUPFAM" id="SSF55979">
    <property type="entry name" value="DNA clamp"/>
    <property type="match status" value="3"/>
</dbReference>
<dbReference type="Pfam" id="PF02767">
    <property type="entry name" value="DNA_pol3_beta_2"/>
    <property type="match status" value="1"/>
</dbReference>
<keyword evidence="4 12" id="KW-0808">Transferase</keyword>
<evidence type="ECO:0000259" key="9">
    <source>
        <dbReference type="Pfam" id="PF00712"/>
    </source>
</evidence>
<dbReference type="Gene3D" id="3.10.150.10">
    <property type="entry name" value="DNA Polymerase III, subunit A, domain 2"/>
    <property type="match status" value="1"/>
</dbReference>
<dbReference type="EC" id="2.7.7.7" evidence="12"/>
<evidence type="ECO:0000259" key="11">
    <source>
        <dbReference type="Pfam" id="PF02768"/>
    </source>
</evidence>
<dbReference type="PIRSF" id="PIRSF000804">
    <property type="entry name" value="DNA_pol_III_b"/>
    <property type="match status" value="1"/>
</dbReference>
<comment type="similarity">
    <text evidence="2">Belongs to the beta sliding clamp family.</text>
</comment>
<dbReference type="GO" id="GO:0006271">
    <property type="term" value="P:DNA strand elongation involved in DNA replication"/>
    <property type="evidence" value="ECO:0007669"/>
    <property type="project" value="TreeGrafter"/>
</dbReference>
<evidence type="ECO:0000256" key="4">
    <source>
        <dbReference type="ARBA" id="ARBA00022679"/>
    </source>
</evidence>
<evidence type="ECO:0000256" key="7">
    <source>
        <dbReference type="ARBA" id="ARBA00022932"/>
    </source>
</evidence>
<keyword evidence="7" id="KW-0239">DNA-directed DNA polymerase</keyword>
<protein>
    <submittedName>
        <fullName evidence="12">DNA polymerase III beta subunit</fullName>
        <ecNumber evidence="12">2.7.7.7</ecNumber>
    </submittedName>
</protein>
<dbReference type="PANTHER" id="PTHR30478">
    <property type="entry name" value="DNA POLYMERASE III SUBUNIT BETA"/>
    <property type="match status" value="1"/>
</dbReference>
<keyword evidence="6" id="KW-0235">DNA replication</keyword>
<dbReference type="NCBIfam" id="TIGR00663">
    <property type="entry name" value="dnan"/>
    <property type="match status" value="1"/>
</dbReference>
<dbReference type="InterPro" id="IPR046938">
    <property type="entry name" value="DNA_clamp_sf"/>
</dbReference>
<evidence type="ECO:0000256" key="8">
    <source>
        <dbReference type="ARBA" id="ARBA00023125"/>
    </source>
</evidence>
<dbReference type="InterPro" id="IPR022634">
    <property type="entry name" value="DNA_polIII_beta_N"/>
</dbReference>
<dbReference type="GO" id="GO:0005737">
    <property type="term" value="C:cytoplasm"/>
    <property type="evidence" value="ECO:0007669"/>
    <property type="project" value="UniProtKB-SubCell"/>
</dbReference>
<evidence type="ECO:0000256" key="3">
    <source>
        <dbReference type="ARBA" id="ARBA00022490"/>
    </source>
</evidence>
<gene>
    <name evidence="12" type="ORF">MNBD_ACTINO01-1976</name>
</gene>
<evidence type="ECO:0000256" key="6">
    <source>
        <dbReference type="ARBA" id="ARBA00022705"/>
    </source>
</evidence>
<reference evidence="12" key="1">
    <citation type="submission" date="2018-06" db="EMBL/GenBank/DDBJ databases">
        <authorList>
            <person name="Zhirakovskaya E."/>
        </authorList>
    </citation>
    <scope>NUCLEOTIDE SEQUENCE</scope>
</reference>
<evidence type="ECO:0000259" key="10">
    <source>
        <dbReference type="Pfam" id="PF02767"/>
    </source>
</evidence>
<evidence type="ECO:0000256" key="2">
    <source>
        <dbReference type="ARBA" id="ARBA00010752"/>
    </source>
</evidence>
<dbReference type="Pfam" id="PF00712">
    <property type="entry name" value="DNA_pol3_beta"/>
    <property type="match status" value="1"/>
</dbReference>
<dbReference type="GO" id="GO:0009360">
    <property type="term" value="C:DNA polymerase III complex"/>
    <property type="evidence" value="ECO:0007669"/>
    <property type="project" value="InterPro"/>
</dbReference>
<dbReference type="AlphaFoldDB" id="A0A3B0SCA2"/>
<keyword evidence="3" id="KW-0963">Cytoplasm</keyword>
<evidence type="ECO:0000256" key="1">
    <source>
        <dbReference type="ARBA" id="ARBA00004496"/>
    </source>
</evidence>
<dbReference type="PANTHER" id="PTHR30478:SF0">
    <property type="entry name" value="BETA SLIDING CLAMP"/>
    <property type="match status" value="1"/>
</dbReference>
<dbReference type="EMBL" id="UOEI01000342">
    <property type="protein sequence ID" value="VAW02808.1"/>
    <property type="molecule type" value="Genomic_DNA"/>
</dbReference>
<keyword evidence="5 12" id="KW-0548">Nucleotidyltransferase</keyword>
<dbReference type="SMART" id="SM00480">
    <property type="entry name" value="POL3Bc"/>
    <property type="match status" value="1"/>
</dbReference>
<dbReference type="InterPro" id="IPR022637">
    <property type="entry name" value="DNA_polIII_beta_cen"/>
</dbReference>
<evidence type="ECO:0000313" key="12">
    <source>
        <dbReference type="EMBL" id="VAW02808.1"/>
    </source>
</evidence>
<organism evidence="12">
    <name type="scientific">hydrothermal vent metagenome</name>
    <dbReference type="NCBI Taxonomy" id="652676"/>
    <lineage>
        <taxon>unclassified sequences</taxon>
        <taxon>metagenomes</taxon>
        <taxon>ecological metagenomes</taxon>
    </lineage>
</organism>
<dbReference type="Pfam" id="PF02768">
    <property type="entry name" value="DNA_pol3_beta_3"/>
    <property type="match status" value="1"/>
</dbReference>